<evidence type="ECO:0008006" key="3">
    <source>
        <dbReference type="Google" id="ProtNLM"/>
    </source>
</evidence>
<dbReference type="Proteomes" id="UP000319557">
    <property type="component" value="Chromosome"/>
</dbReference>
<dbReference type="EMBL" id="CP036261">
    <property type="protein sequence ID" value="QDS89248.1"/>
    <property type="molecule type" value="Genomic_DNA"/>
</dbReference>
<protein>
    <recommendedName>
        <fullName evidence="3">Nickel uptake substrate-specific transmembrane region</fullName>
    </recommendedName>
</protein>
<evidence type="ECO:0000313" key="1">
    <source>
        <dbReference type="EMBL" id="QDS89248.1"/>
    </source>
</evidence>
<dbReference type="SUPFAM" id="SSF49464">
    <property type="entry name" value="Carboxypeptidase regulatory domain-like"/>
    <property type="match status" value="1"/>
</dbReference>
<keyword evidence="2" id="KW-1185">Reference proteome</keyword>
<gene>
    <name evidence="1" type="ORF">EC9_34450</name>
</gene>
<sequence length="141" mass="14750">MPSLAMLLSVSPQRSVFAAAVLTLALVGCSGSNLPELGSVTGVVTYEGQPVPSAIVTFQPQEGRPSVAMTDDEGKYELLFVKDTPGALLGDHKVTISNESAMEGDQSPNDAMPLLPAKYNSQSTLTALVEPGSQTIDFPLQ</sequence>
<dbReference type="KEGG" id="ruv:EC9_34450"/>
<dbReference type="AlphaFoldDB" id="A0A517M2Z5"/>
<organism evidence="1 2">
    <name type="scientific">Rosistilla ulvae</name>
    <dbReference type="NCBI Taxonomy" id="1930277"/>
    <lineage>
        <taxon>Bacteria</taxon>
        <taxon>Pseudomonadati</taxon>
        <taxon>Planctomycetota</taxon>
        <taxon>Planctomycetia</taxon>
        <taxon>Pirellulales</taxon>
        <taxon>Pirellulaceae</taxon>
        <taxon>Rosistilla</taxon>
    </lineage>
</organism>
<proteinExistence type="predicted"/>
<name>A0A517M2Z5_9BACT</name>
<dbReference type="Gene3D" id="2.60.40.1120">
    <property type="entry name" value="Carboxypeptidase-like, regulatory domain"/>
    <property type="match status" value="1"/>
</dbReference>
<dbReference type="InterPro" id="IPR008969">
    <property type="entry name" value="CarboxyPept-like_regulatory"/>
</dbReference>
<accession>A0A517M2Z5</accession>
<evidence type="ECO:0000313" key="2">
    <source>
        <dbReference type="Proteomes" id="UP000319557"/>
    </source>
</evidence>
<reference evidence="1 2" key="1">
    <citation type="submission" date="2019-02" db="EMBL/GenBank/DDBJ databases">
        <title>Deep-cultivation of Planctomycetes and their phenomic and genomic characterization uncovers novel biology.</title>
        <authorList>
            <person name="Wiegand S."/>
            <person name="Jogler M."/>
            <person name="Boedeker C."/>
            <person name="Pinto D."/>
            <person name="Vollmers J."/>
            <person name="Rivas-Marin E."/>
            <person name="Kohn T."/>
            <person name="Peeters S.H."/>
            <person name="Heuer A."/>
            <person name="Rast P."/>
            <person name="Oberbeckmann S."/>
            <person name="Bunk B."/>
            <person name="Jeske O."/>
            <person name="Meyerdierks A."/>
            <person name="Storesund J.E."/>
            <person name="Kallscheuer N."/>
            <person name="Luecker S."/>
            <person name="Lage O.M."/>
            <person name="Pohl T."/>
            <person name="Merkel B.J."/>
            <person name="Hornburger P."/>
            <person name="Mueller R.-W."/>
            <person name="Bruemmer F."/>
            <person name="Labrenz M."/>
            <person name="Spormann A.M."/>
            <person name="Op den Camp H."/>
            <person name="Overmann J."/>
            <person name="Amann R."/>
            <person name="Jetten M.S.M."/>
            <person name="Mascher T."/>
            <person name="Medema M.H."/>
            <person name="Devos D.P."/>
            <person name="Kaster A.-K."/>
            <person name="Ovreas L."/>
            <person name="Rohde M."/>
            <person name="Galperin M.Y."/>
            <person name="Jogler C."/>
        </authorList>
    </citation>
    <scope>NUCLEOTIDE SEQUENCE [LARGE SCALE GENOMIC DNA]</scope>
    <source>
        <strain evidence="1 2">EC9</strain>
    </source>
</reference>